<dbReference type="EMBL" id="JABTTQ020001352">
    <property type="protein sequence ID" value="KAK6131523.1"/>
    <property type="molecule type" value="Genomic_DNA"/>
</dbReference>
<keyword evidence="2" id="KW-1185">Reference proteome</keyword>
<protein>
    <submittedName>
        <fullName evidence="1">Uncharacterized protein</fullName>
    </submittedName>
</protein>
<accession>A0ABR0VAA2</accession>
<evidence type="ECO:0000313" key="2">
    <source>
        <dbReference type="Proteomes" id="UP001318860"/>
    </source>
</evidence>
<name>A0ABR0VAA2_REHGL</name>
<organism evidence="1 2">
    <name type="scientific">Rehmannia glutinosa</name>
    <name type="common">Chinese foxglove</name>
    <dbReference type="NCBI Taxonomy" id="99300"/>
    <lineage>
        <taxon>Eukaryota</taxon>
        <taxon>Viridiplantae</taxon>
        <taxon>Streptophyta</taxon>
        <taxon>Embryophyta</taxon>
        <taxon>Tracheophyta</taxon>
        <taxon>Spermatophyta</taxon>
        <taxon>Magnoliopsida</taxon>
        <taxon>eudicotyledons</taxon>
        <taxon>Gunneridae</taxon>
        <taxon>Pentapetalae</taxon>
        <taxon>asterids</taxon>
        <taxon>lamiids</taxon>
        <taxon>Lamiales</taxon>
        <taxon>Orobanchaceae</taxon>
        <taxon>Rehmannieae</taxon>
        <taxon>Rehmannia</taxon>
    </lineage>
</organism>
<sequence>MDEFGVLVESIGFKAHGKSAPMAKLKPKPESHFAGNTSINTPAFNDLSSLPVDELDGIFKSNLNIDKTRESQNSFGGDDIFGGPVSSSNQYGEIDLESVLNSSSNRANDSNSNLRDSVGSNAYEDLLGSQSRQSDSVDVFFGSQSRKSDSVDDLLGKLSAVFNGIGSETSAEEVAYDVGVGPHGDGYVDLTEFKLWNGVRRQRGKVTARRKSGCNCFLNLAKWDCRRRTKEAHE</sequence>
<reference evidence="1 2" key="1">
    <citation type="journal article" date="2021" name="Comput. Struct. Biotechnol. J.">
        <title>De novo genome assembly of the potent medicinal plant Rehmannia glutinosa using nanopore technology.</title>
        <authorList>
            <person name="Ma L."/>
            <person name="Dong C."/>
            <person name="Song C."/>
            <person name="Wang X."/>
            <person name="Zheng X."/>
            <person name="Niu Y."/>
            <person name="Chen S."/>
            <person name="Feng W."/>
        </authorList>
    </citation>
    <scope>NUCLEOTIDE SEQUENCE [LARGE SCALE GENOMIC DNA]</scope>
    <source>
        <strain evidence="1">DH-2019</strain>
    </source>
</reference>
<gene>
    <name evidence="1" type="ORF">DH2020_034730</name>
</gene>
<proteinExistence type="predicted"/>
<comment type="caution">
    <text evidence="1">The sequence shown here is derived from an EMBL/GenBank/DDBJ whole genome shotgun (WGS) entry which is preliminary data.</text>
</comment>
<evidence type="ECO:0000313" key="1">
    <source>
        <dbReference type="EMBL" id="KAK6131523.1"/>
    </source>
</evidence>
<dbReference type="Proteomes" id="UP001318860">
    <property type="component" value="Unassembled WGS sequence"/>
</dbReference>